<reference evidence="1 2" key="1">
    <citation type="journal article" date="2016" name="Mol. Biol. Evol.">
        <title>Comparative Genomics of Early-Diverging Mushroom-Forming Fungi Provides Insights into the Origins of Lignocellulose Decay Capabilities.</title>
        <authorList>
            <person name="Nagy L.G."/>
            <person name="Riley R."/>
            <person name="Tritt A."/>
            <person name="Adam C."/>
            <person name="Daum C."/>
            <person name="Floudas D."/>
            <person name="Sun H."/>
            <person name="Yadav J.S."/>
            <person name="Pangilinan J."/>
            <person name="Larsson K.H."/>
            <person name="Matsuura K."/>
            <person name="Barry K."/>
            <person name="Labutti K."/>
            <person name="Kuo R."/>
            <person name="Ohm R.A."/>
            <person name="Bhattacharya S.S."/>
            <person name="Shirouzu T."/>
            <person name="Yoshinaga Y."/>
            <person name="Martin F.M."/>
            <person name="Grigoriev I.V."/>
            <person name="Hibbett D.S."/>
        </authorList>
    </citation>
    <scope>NUCLEOTIDE SEQUENCE [LARGE SCALE GENOMIC DNA]</scope>
    <source>
        <strain evidence="1 2">CBS 109695</strain>
    </source>
</reference>
<dbReference type="Proteomes" id="UP000076532">
    <property type="component" value="Unassembled WGS sequence"/>
</dbReference>
<evidence type="ECO:0000313" key="2">
    <source>
        <dbReference type="Proteomes" id="UP000076532"/>
    </source>
</evidence>
<keyword evidence="2" id="KW-1185">Reference proteome</keyword>
<dbReference type="AlphaFoldDB" id="A0A166SMH6"/>
<accession>A0A166SMH6</accession>
<proteinExistence type="predicted"/>
<gene>
    <name evidence="1" type="ORF">FIBSPDRAFT_946517</name>
</gene>
<name>A0A166SMH6_9AGAM</name>
<protein>
    <submittedName>
        <fullName evidence="1">Uncharacterized protein</fullName>
    </submittedName>
</protein>
<organism evidence="1 2">
    <name type="scientific">Athelia psychrophila</name>
    <dbReference type="NCBI Taxonomy" id="1759441"/>
    <lineage>
        <taxon>Eukaryota</taxon>
        <taxon>Fungi</taxon>
        <taxon>Dikarya</taxon>
        <taxon>Basidiomycota</taxon>
        <taxon>Agaricomycotina</taxon>
        <taxon>Agaricomycetes</taxon>
        <taxon>Agaricomycetidae</taxon>
        <taxon>Atheliales</taxon>
        <taxon>Atheliaceae</taxon>
        <taxon>Athelia</taxon>
    </lineage>
</organism>
<evidence type="ECO:0000313" key="1">
    <source>
        <dbReference type="EMBL" id="KZP29619.1"/>
    </source>
</evidence>
<dbReference type="EMBL" id="KV417497">
    <property type="protein sequence ID" value="KZP29619.1"/>
    <property type="molecule type" value="Genomic_DNA"/>
</dbReference>
<sequence length="58" mass="6505">MPATMFDRLTKLVHCLERAAERIKIMVLNSQRRFRRDARPVATVGPGLPTSNPDAVTV</sequence>